<evidence type="ECO:0000256" key="1">
    <source>
        <dbReference type="ARBA" id="ARBA00022614"/>
    </source>
</evidence>
<dbReference type="HOGENOM" id="CLU_029128_0_0_1"/>
<reference evidence="3 4" key="1">
    <citation type="journal article" date="2007" name="Nat. Biotechnol.">
        <title>Genome sequence of the lignocellulose-bioconverting and xylose-fermenting yeast Pichia stipitis.</title>
        <authorList>
            <person name="Jeffries T.W."/>
            <person name="Grigoriev I.V."/>
            <person name="Grimwood J."/>
            <person name="Laplaza J.M."/>
            <person name="Aerts A."/>
            <person name="Salamov A."/>
            <person name="Schmutz J."/>
            <person name="Lindquist E."/>
            <person name="Dehal P."/>
            <person name="Shapiro H."/>
            <person name="Jin Y.S."/>
            <person name="Passoth V."/>
            <person name="Richardson P.M."/>
        </authorList>
    </citation>
    <scope>NUCLEOTIDE SEQUENCE [LARGE SCALE GENOMIC DNA]</scope>
    <source>
        <strain evidence="4">ATCC 58785 / CBS 6054 / NBRC 10063 / NRRL Y-11545</strain>
    </source>
</reference>
<dbReference type="eggNOG" id="ENOG502SF6T">
    <property type="taxonomic scope" value="Eukaryota"/>
</dbReference>
<dbReference type="SMART" id="SM00365">
    <property type="entry name" value="LRR_SD22"/>
    <property type="match status" value="4"/>
</dbReference>
<keyword evidence="2" id="KW-0677">Repeat</keyword>
<dbReference type="PANTHER" id="PTHR15454:SF56">
    <property type="entry name" value="PROTEIN PHOSPHATASE 1 REGULATORY SUBUNIT 7-RELATED"/>
    <property type="match status" value="1"/>
</dbReference>
<sequence>MSPGIGDDDEEYLKRFVTEFLPELPDHVVWSIVNMLPPEYIFDFLLYLPDSAIRDVLKDQLYNKQLHLLLLPRTSSYRKELVTVSPYVKLMGYFEITQFLRDNEDLNPAKLVLDGCGDVPSLKSIMETNRERLTTKVGDLVVLADNDVTTADVNFFLSFPNLKRLQIHQLQTKERNLVRINENLKKHKNLDTIIFLGHNYRDWTGVEFPRSLSHLDLSWYDFTKPETIQLPPGLKELYLNKAGVNSLNISKISFPENLHTLMLTYNDIESVDLSDFPRNLNTLDLSYNRISDVYDRKGTGWPSQLKSLLLTQCGIDDAIFQQMASLKWPQDLKNMVLTNNPITSFSNLDFPPNLELLDLSLTRLGSLYDTRNSPHKGPYFIFPESLKILRMFELSLRVNEEYRGLRMKLPSSLEQLDLTECFLSHLEIFEFPRSLQVLRMSGNKISDLKSYNNEDVNWSQLVNLKRLEMDFNRIGDLSDWYPPPNLEVLNLTQNPLRMIHSKFPLFSTPPVSLKELNLSFCSIEDIDEKITLPPFLKIFDLHDNFLQDTFTIPSAICEHKHLKRLDLSRNGITKLSYGSKGSSKLKTLDLSENMIRSSRTELEDFYSAMATGLGVVVRNKRFKINSIHNF</sequence>
<evidence type="ECO:0000313" key="3">
    <source>
        <dbReference type="EMBL" id="ABN64866.2"/>
    </source>
</evidence>
<gene>
    <name evidence="3" type="ORF">PICST_29610</name>
</gene>
<dbReference type="GO" id="GO:0005737">
    <property type="term" value="C:cytoplasm"/>
    <property type="evidence" value="ECO:0007669"/>
    <property type="project" value="TreeGrafter"/>
</dbReference>
<dbReference type="Gene3D" id="3.80.10.10">
    <property type="entry name" value="Ribonuclease Inhibitor"/>
    <property type="match status" value="3"/>
</dbReference>
<organism evidence="3 4">
    <name type="scientific">Scheffersomyces stipitis (strain ATCC 58785 / CBS 6054 / NBRC 10063 / NRRL Y-11545)</name>
    <name type="common">Yeast</name>
    <name type="synonym">Pichia stipitis</name>
    <dbReference type="NCBI Taxonomy" id="322104"/>
    <lineage>
        <taxon>Eukaryota</taxon>
        <taxon>Fungi</taxon>
        <taxon>Dikarya</taxon>
        <taxon>Ascomycota</taxon>
        <taxon>Saccharomycotina</taxon>
        <taxon>Pichiomycetes</taxon>
        <taxon>Debaryomycetaceae</taxon>
        <taxon>Scheffersomyces</taxon>
    </lineage>
</organism>
<dbReference type="GeneID" id="4837206"/>
<name>A3LNJ2_PICST</name>
<dbReference type="InterPro" id="IPR032675">
    <property type="entry name" value="LRR_dom_sf"/>
</dbReference>
<dbReference type="EMBL" id="CP000496">
    <property type="protein sequence ID" value="ABN64866.2"/>
    <property type="molecule type" value="Genomic_DNA"/>
</dbReference>
<keyword evidence="1" id="KW-0433">Leucine-rich repeat</keyword>
<dbReference type="Pfam" id="PF13516">
    <property type="entry name" value="LRR_6"/>
    <property type="match status" value="3"/>
</dbReference>
<dbReference type="InterPro" id="IPR001611">
    <property type="entry name" value="Leu-rich_rpt"/>
</dbReference>
<dbReference type="PROSITE" id="PS51450">
    <property type="entry name" value="LRR"/>
    <property type="match status" value="3"/>
</dbReference>
<dbReference type="OMA" id="TFKGYYQ"/>
<dbReference type="SUPFAM" id="SSF52058">
    <property type="entry name" value="L domain-like"/>
    <property type="match status" value="2"/>
</dbReference>
<dbReference type="InParanoid" id="A3LNJ2"/>
<dbReference type="PANTHER" id="PTHR15454">
    <property type="entry name" value="NISCHARIN RELATED"/>
    <property type="match status" value="1"/>
</dbReference>
<dbReference type="AlphaFoldDB" id="A3LNJ2"/>
<accession>A3LNJ2</accession>
<protein>
    <submittedName>
        <fullName evidence="3">Uncharacterized protein</fullName>
    </submittedName>
</protein>
<evidence type="ECO:0000313" key="4">
    <source>
        <dbReference type="Proteomes" id="UP000002258"/>
    </source>
</evidence>
<dbReference type="STRING" id="322104.A3LNJ2"/>
<dbReference type="KEGG" id="pic:PICST_29610"/>
<dbReference type="OrthoDB" id="4073735at2759"/>
<proteinExistence type="predicted"/>
<evidence type="ECO:0000256" key="2">
    <source>
        <dbReference type="ARBA" id="ARBA00022737"/>
    </source>
</evidence>
<dbReference type="Proteomes" id="UP000002258">
    <property type="component" value="Chromosome 2"/>
</dbReference>
<keyword evidence="4" id="KW-1185">Reference proteome</keyword>
<dbReference type="RefSeq" id="XP_001382895.2">
    <property type="nucleotide sequence ID" value="XM_001382858.1"/>
</dbReference>